<gene>
    <name evidence="2" type="ORF">ATC70_004371</name>
</gene>
<dbReference type="AlphaFoldDB" id="A0AAN7DRZ0"/>
<dbReference type="GeneID" id="89948057"/>
<accession>A0AAN7DRZ0</accession>
<protein>
    <submittedName>
        <fullName evidence="2">Uncharacterized protein</fullName>
    </submittedName>
</protein>
<dbReference type="RefSeq" id="XP_064688500.1">
    <property type="nucleotide sequence ID" value="XM_064823675.1"/>
</dbReference>
<dbReference type="Proteomes" id="UP001304243">
    <property type="component" value="Unassembled WGS sequence"/>
</dbReference>
<sequence length="102" mass="11841">MSSLPSPPPSPLDHRRHRRSDSFALLQAIIKEREKEEHKEEEMMIKSRLLRFSCPPSTMNQKSLDSSSNVHNASKDIIIPHKSLSHHSVRFTTEPPKVYHYN</sequence>
<evidence type="ECO:0000313" key="2">
    <source>
        <dbReference type="EMBL" id="KAK4521834.1"/>
    </source>
</evidence>
<keyword evidence="3" id="KW-1185">Reference proteome</keyword>
<evidence type="ECO:0000256" key="1">
    <source>
        <dbReference type="SAM" id="MobiDB-lite"/>
    </source>
</evidence>
<proteinExistence type="predicted"/>
<feature type="region of interest" description="Disordered" evidence="1">
    <location>
        <begin position="1"/>
        <end position="20"/>
    </location>
</feature>
<comment type="caution">
    <text evidence="2">The sequence shown here is derived from an EMBL/GenBank/DDBJ whole genome shotgun (WGS) entry which is preliminary data.</text>
</comment>
<feature type="compositionally biased region" description="Pro residues" evidence="1">
    <location>
        <begin position="1"/>
        <end position="11"/>
    </location>
</feature>
<evidence type="ECO:0000313" key="3">
    <source>
        <dbReference type="Proteomes" id="UP001304243"/>
    </source>
</evidence>
<dbReference type="EMBL" id="JASEJX010000001">
    <property type="protein sequence ID" value="KAK4521834.1"/>
    <property type="molecule type" value="Genomic_DNA"/>
</dbReference>
<reference evidence="2 3" key="1">
    <citation type="submission" date="2022-11" db="EMBL/GenBank/DDBJ databases">
        <title>Mucor velutinosus strain NIH1002 WGS.</title>
        <authorList>
            <person name="Subramanian P."/>
            <person name="Mullikin J.C."/>
            <person name="Segre J.A."/>
            <person name="Zelazny A.M."/>
        </authorList>
    </citation>
    <scope>NUCLEOTIDE SEQUENCE [LARGE SCALE GENOMIC DNA]</scope>
    <source>
        <strain evidence="2 3">NIH1002</strain>
    </source>
</reference>
<name>A0AAN7DRZ0_9FUNG</name>
<organism evidence="2 3">
    <name type="scientific">Mucor velutinosus</name>
    <dbReference type="NCBI Taxonomy" id="708070"/>
    <lineage>
        <taxon>Eukaryota</taxon>
        <taxon>Fungi</taxon>
        <taxon>Fungi incertae sedis</taxon>
        <taxon>Mucoromycota</taxon>
        <taxon>Mucoromycotina</taxon>
        <taxon>Mucoromycetes</taxon>
        <taxon>Mucorales</taxon>
        <taxon>Mucorineae</taxon>
        <taxon>Mucoraceae</taxon>
        <taxon>Mucor</taxon>
    </lineage>
</organism>